<dbReference type="STRING" id="679936.Sulac_0644"/>
<protein>
    <submittedName>
        <fullName evidence="2">Integrase catalytic region</fullName>
    </submittedName>
</protein>
<accession>G8TZY9</accession>
<dbReference type="InterPro" id="IPR036397">
    <property type="entry name" value="RNaseH_sf"/>
</dbReference>
<dbReference type="PATRIC" id="fig|679936.5.peg.693"/>
<sequence>MTNAERDAWALFRYRLISPLLDPAVSAADRAAYWAFLRDHPPTTPDGQVWVPSSRSIQRYCAAYRAGGLDALRPQRRRDHGTRRAFSDPLWVQAVALKREVPERSADQVMALLRAWAPTAGLDAGLVDRMRRSTLYRHWASAGITRRRLRTAAPKRYRRWEAPEPGALWQSDIMNGPYLPDPTPEDPQRKRPTYCWVLMDDYSRRIVAGQFAWQADLTVLEDLLWEALQRWGAPQRLYVDNGGPYSSDRLATICARLNIRLIHATPYEPAGKGKQERLWGHVQSSFLPELRAQPADSLGQLNTWFQAWCEEHYHRRVHSETGEPPLVRWGRGGCHRPLSWEALRAAFRVEVTRRVDKTGQLRWAGHRWVVPEGLLQAEVQLRFDPHQPDTIDVWYHDAYDGRAVRADQLTQPPAADAPSTPPASTGLSYLTVLEARQRARRPAGLRYRPPEEEGPL</sequence>
<organism evidence="2 3">
    <name type="scientific">Sulfobacillus acidophilus (strain ATCC 700253 / DSM 10332 / NAL)</name>
    <dbReference type="NCBI Taxonomy" id="679936"/>
    <lineage>
        <taxon>Bacteria</taxon>
        <taxon>Bacillati</taxon>
        <taxon>Bacillota</taxon>
        <taxon>Clostridia</taxon>
        <taxon>Eubacteriales</taxon>
        <taxon>Clostridiales Family XVII. Incertae Sedis</taxon>
        <taxon>Sulfobacillus</taxon>
    </lineage>
</organism>
<keyword evidence="3" id="KW-1185">Reference proteome</keyword>
<dbReference type="PROSITE" id="PS50994">
    <property type="entry name" value="INTEGRASE"/>
    <property type="match status" value="1"/>
</dbReference>
<dbReference type="Pfam" id="PF09299">
    <property type="entry name" value="Mu-transpos_C"/>
    <property type="match status" value="1"/>
</dbReference>
<dbReference type="HOGENOM" id="CLU_038364_0_0_9"/>
<evidence type="ECO:0000313" key="2">
    <source>
        <dbReference type="EMBL" id="AEW04158.1"/>
    </source>
</evidence>
<dbReference type="KEGG" id="sap:Sulac_0644"/>
<dbReference type="Proteomes" id="UP000005439">
    <property type="component" value="Chromosome"/>
</dbReference>
<dbReference type="InterPro" id="IPR001584">
    <property type="entry name" value="Integrase_cat-core"/>
</dbReference>
<dbReference type="EMBL" id="CP003179">
    <property type="protein sequence ID" value="AEW04158.1"/>
    <property type="molecule type" value="Genomic_DNA"/>
</dbReference>
<dbReference type="PANTHER" id="PTHR35004">
    <property type="entry name" value="TRANSPOSASE RV3428C-RELATED"/>
    <property type="match status" value="1"/>
</dbReference>
<dbReference type="SUPFAM" id="SSF53098">
    <property type="entry name" value="Ribonuclease H-like"/>
    <property type="match status" value="1"/>
</dbReference>
<dbReference type="GO" id="GO:0003676">
    <property type="term" value="F:nucleic acid binding"/>
    <property type="evidence" value="ECO:0007669"/>
    <property type="project" value="InterPro"/>
</dbReference>
<gene>
    <name evidence="2" type="ordered locus">Sulac_0644</name>
</gene>
<reference evidence="3" key="1">
    <citation type="submission" date="2011-12" db="EMBL/GenBank/DDBJ databases">
        <title>The complete genome of chromosome of Sulfobacillus acidophilus DSM 10332.</title>
        <authorList>
            <person name="Lucas S."/>
            <person name="Han J."/>
            <person name="Lapidus A."/>
            <person name="Bruce D."/>
            <person name="Goodwin L."/>
            <person name="Pitluck S."/>
            <person name="Peters L."/>
            <person name="Kyrpides N."/>
            <person name="Mavromatis K."/>
            <person name="Ivanova N."/>
            <person name="Mikhailova N."/>
            <person name="Chertkov O."/>
            <person name="Saunders E."/>
            <person name="Detter J.C."/>
            <person name="Tapia R."/>
            <person name="Han C."/>
            <person name="Land M."/>
            <person name="Hauser L."/>
            <person name="Markowitz V."/>
            <person name="Cheng J.-F."/>
            <person name="Hugenholtz P."/>
            <person name="Woyke T."/>
            <person name="Wu D."/>
            <person name="Pukall R."/>
            <person name="Gehrich-Schroeter G."/>
            <person name="Schneider S."/>
            <person name="Klenk H.-P."/>
            <person name="Eisen J.A."/>
        </authorList>
    </citation>
    <scope>NUCLEOTIDE SEQUENCE [LARGE SCALE GENOMIC DNA]</scope>
    <source>
        <strain evidence="3">ATCC 700253 / DSM 10332 / NAL</strain>
    </source>
</reference>
<evidence type="ECO:0000313" key="3">
    <source>
        <dbReference type="Proteomes" id="UP000005439"/>
    </source>
</evidence>
<dbReference type="Pfam" id="PF00665">
    <property type="entry name" value="rve"/>
    <property type="match status" value="1"/>
</dbReference>
<dbReference type="PANTHER" id="PTHR35004:SF6">
    <property type="entry name" value="TRANSPOSASE"/>
    <property type="match status" value="1"/>
</dbReference>
<dbReference type="GO" id="GO:0015074">
    <property type="term" value="P:DNA integration"/>
    <property type="evidence" value="ECO:0007669"/>
    <property type="project" value="InterPro"/>
</dbReference>
<dbReference type="AlphaFoldDB" id="G8TZY9"/>
<feature type="domain" description="Integrase catalytic" evidence="1">
    <location>
        <begin position="161"/>
        <end position="333"/>
    </location>
</feature>
<proteinExistence type="predicted"/>
<evidence type="ECO:0000259" key="1">
    <source>
        <dbReference type="PROSITE" id="PS50994"/>
    </source>
</evidence>
<dbReference type="InterPro" id="IPR012337">
    <property type="entry name" value="RNaseH-like_sf"/>
</dbReference>
<dbReference type="Gene3D" id="3.30.420.10">
    <property type="entry name" value="Ribonuclease H-like superfamily/Ribonuclease H"/>
    <property type="match status" value="1"/>
</dbReference>
<reference evidence="2 3" key="2">
    <citation type="journal article" date="2012" name="Stand. Genomic Sci.">
        <title>Complete genome sequence of the moderately thermophilic mineral-sulfide-oxidizing firmicute Sulfobacillus acidophilus type strain (NAL(T)).</title>
        <authorList>
            <person name="Anderson I."/>
            <person name="Chertkov O."/>
            <person name="Chen A."/>
            <person name="Saunders E."/>
            <person name="Lapidus A."/>
            <person name="Nolan M."/>
            <person name="Lucas S."/>
            <person name="Hammon N."/>
            <person name="Deshpande S."/>
            <person name="Cheng J.F."/>
            <person name="Han C."/>
            <person name="Tapia R."/>
            <person name="Goodwin L.A."/>
            <person name="Pitluck S."/>
            <person name="Liolios K."/>
            <person name="Pagani I."/>
            <person name="Ivanova N."/>
            <person name="Mikhailova N."/>
            <person name="Pati A."/>
            <person name="Palaniappan K."/>
            <person name="Land M."/>
            <person name="Pan C."/>
            <person name="Rohde M."/>
            <person name="Pukall R."/>
            <person name="Goker M."/>
            <person name="Detter J.C."/>
            <person name="Woyke T."/>
            <person name="Bristow J."/>
            <person name="Eisen J.A."/>
            <person name="Markowitz V."/>
            <person name="Hugenholtz P."/>
            <person name="Kyrpides N.C."/>
            <person name="Klenk H.P."/>
            <person name="Mavromatis K."/>
        </authorList>
    </citation>
    <scope>NUCLEOTIDE SEQUENCE [LARGE SCALE GENOMIC DNA]</scope>
    <source>
        <strain evidence="3">ATCC 700253 / DSM 10332 / NAL</strain>
    </source>
</reference>
<name>G8TZY9_SULAD</name>
<dbReference type="InterPro" id="IPR015378">
    <property type="entry name" value="Transposase-like_Mu_C"/>
</dbReference>